<feature type="transmembrane region" description="Helical" evidence="1">
    <location>
        <begin position="590"/>
        <end position="615"/>
    </location>
</feature>
<feature type="transmembrane region" description="Helical" evidence="1">
    <location>
        <begin position="206"/>
        <end position="224"/>
    </location>
</feature>
<feature type="transmembrane region" description="Helical" evidence="1">
    <location>
        <begin position="627"/>
        <end position="645"/>
    </location>
</feature>
<feature type="transmembrane region" description="Helical" evidence="1">
    <location>
        <begin position="784"/>
        <end position="801"/>
    </location>
</feature>
<reference evidence="2 3" key="1">
    <citation type="submission" date="2022-05" db="EMBL/GenBank/DDBJ databases">
        <authorList>
            <consortium name="Genoscope - CEA"/>
            <person name="William W."/>
        </authorList>
    </citation>
    <scope>NUCLEOTIDE SEQUENCE [LARGE SCALE GENOMIC DNA]</scope>
</reference>
<feature type="transmembrane region" description="Helical" evidence="1">
    <location>
        <begin position="728"/>
        <end position="749"/>
    </location>
</feature>
<feature type="non-terminal residue" evidence="2">
    <location>
        <position position="944"/>
    </location>
</feature>
<feature type="transmembrane region" description="Helical" evidence="1">
    <location>
        <begin position="544"/>
        <end position="570"/>
    </location>
</feature>
<evidence type="ECO:0000313" key="2">
    <source>
        <dbReference type="EMBL" id="CAH3183713.1"/>
    </source>
</evidence>
<feature type="transmembrane region" description="Helical" evidence="1">
    <location>
        <begin position="304"/>
        <end position="325"/>
    </location>
</feature>
<comment type="caution">
    <text evidence="2">The sequence shown here is derived from an EMBL/GenBank/DDBJ whole genome shotgun (WGS) entry which is preliminary data.</text>
</comment>
<dbReference type="EMBL" id="CALNXI010002146">
    <property type="protein sequence ID" value="CAH3183713.1"/>
    <property type="molecule type" value="Genomic_DNA"/>
</dbReference>
<feature type="transmembrane region" description="Helical" evidence="1">
    <location>
        <begin position="690"/>
        <end position="716"/>
    </location>
</feature>
<feature type="transmembrane region" description="Helical" evidence="1">
    <location>
        <begin position="877"/>
        <end position="899"/>
    </location>
</feature>
<feature type="transmembrane region" description="Helical" evidence="1">
    <location>
        <begin position="844"/>
        <end position="865"/>
    </location>
</feature>
<keyword evidence="1" id="KW-0812">Transmembrane</keyword>
<name>A0ABN8RX53_9CNID</name>
<feature type="transmembrane region" description="Helical" evidence="1">
    <location>
        <begin position="369"/>
        <end position="393"/>
    </location>
</feature>
<keyword evidence="1" id="KW-0472">Membrane</keyword>
<feature type="transmembrane region" description="Helical" evidence="1">
    <location>
        <begin position="337"/>
        <end position="357"/>
    </location>
</feature>
<sequence>MSTSTLIEVFGHILYSFTRGVTEHYNPDKPEFTADLFGYNSLESTGREWYCHPVDELIYQEYSDREATSLDYLASCSFDVKVTDACSTEKNEETQEALKQSKDQTMAWKRLRPSLLQTVFQSIYIGALISLLMAIFVGTIFTMELYLFLKTAHNCEYNTVNSTSIQIQWIRSVSDIIACSFNYFWFFILVLFLFRPFQLKGIRRKLFLVCLISYALDTIYRVALQGLGISHSHISYPLRLPLKAFFFSNQCLQVYILTKYLCPGSRKKLVLFFKMIVPSSLAAILGVYLLIYPAYMKENSNGKLLIATFSPLLGVVVKVASRICVQKLYITHPGYSYVLFSPVYLSVNGFVYLYQFIYVREEKLNNLLLFRFAINTAVSLAIEWVFNSVSLAIESRYQNMAVMAVWRRRWRRHLLVAIANAIPIALFTGVFGHILYSFTRGVTEHYNPDEPEFTAELFGYNSLESTKREWYCPPVDELIYQEYSDREATSLDYLASCSFDVKVTDACSTEENEETQEALKQSKDQTMAWKRLRPSLLQTVFQSIYIGALISLLMAIFVGTIFTMELYLFLKTAHNCEYNTVNSTSVQIQWIRSVSDIIACSFNYFWFFILVLFLFRPFQLKGIRRKLFLVCLISYALDAIYRVALQGLGISHSHISYPLRIPLKAFFFSNQCLQVYILTKYLCPGSRKKLVLFFKMIVPSSLGLLAAILGVYLLIYPAYMKENSNGKLLIATFSPLLGVVVKVASRICVQKLYITHPGYSYVLLSPVYFGAAVLFRVLQADLGSLQAIALLGIIHGAAEVIERSTMVLIDHICHMLWKRRSTPWGSFRTPRSERLMADIAIMSMLYESAAIVSLNGFVYLYQFIYVREEKLNNLLPLFAINTAVPLAIEWVFNSVSLAIESRYQNMAVMAVWRRRWRRHLLVAIANAIPIALFTGGTLLDILHG</sequence>
<keyword evidence="3" id="KW-1185">Reference proteome</keyword>
<gene>
    <name evidence="2" type="ORF">PEVE_00015024</name>
</gene>
<evidence type="ECO:0000313" key="3">
    <source>
        <dbReference type="Proteomes" id="UP001159427"/>
    </source>
</evidence>
<dbReference type="Proteomes" id="UP001159427">
    <property type="component" value="Unassembled WGS sequence"/>
</dbReference>
<feature type="transmembrane region" description="Helical" evidence="1">
    <location>
        <begin position="761"/>
        <end position="778"/>
    </location>
</feature>
<accession>A0ABN8RX53</accession>
<feature type="transmembrane region" description="Helical" evidence="1">
    <location>
        <begin position="169"/>
        <end position="194"/>
    </location>
</feature>
<evidence type="ECO:0000256" key="1">
    <source>
        <dbReference type="SAM" id="Phobius"/>
    </source>
</evidence>
<feature type="transmembrane region" description="Helical" evidence="1">
    <location>
        <begin position="119"/>
        <end position="149"/>
    </location>
</feature>
<feature type="transmembrane region" description="Helical" evidence="1">
    <location>
        <begin position="269"/>
        <end position="292"/>
    </location>
</feature>
<feature type="transmembrane region" description="Helical" evidence="1">
    <location>
        <begin position="920"/>
        <end position="942"/>
    </location>
</feature>
<proteinExistence type="predicted"/>
<protein>
    <submittedName>
        <fullName evidence="2">Uncharacterized protein</fullName>
    </submittedName>
</protein>
<feature type="transmembrane region" description="Helical" evidence="1">
    <location>
        <begin position="414"/>
        <end position="436"/>
    </location>
</feature>
<keyword evidence="1" id="KW-1133">Transmembrane helix</keyword>
<organism evidence="2 3">
    <name type="scientific">Porites evermanni</name>
    <dbReference type="NCBI Taxonomy" id="104178"/>
    <lineage>
        <taxon>Eukaryota</taxon>
        <taxon>Metazoa</taxon>
        <taxon>Cnidaria</taxon>
        <taxon>Anthozoa</taxon>
        <taxon>Hexacorallia</taxon>
        <taxon>Scleractinia</taxon>
        <taxon>Fungiina</taxon>
        <taxon>Poritidae</taxon>
        <taxon>Porites</taxon>
    </lineage>
</organism>